<evidence type="ECO:0000313" key="2">
    <source>
        <dbReference type="EMBL" id="QKE93136.1"/>
    </source>
</evidence>
<proteinExistence type="predicted"/>
<keyword evidence="2" id="KW-0614">Plasmid</keyword>
<dbReference type="KEGG" id="lck:HN018_23420"/>
<sequence length="137" mass="14946">MDLDGKVAVDNLPETQRRGASEGKGWSTPEEQRLHEAFTGLEDLVDLSVRHARTRGAIRSRLILLGLLDAEGQVVLPKPPFRPSKASLTRAVIHAERSSAASQPITPATQLLQLFMQLPPERQEVALQVVRGLVALG</sequence>
<protein>
    <submittedName>
        <fullName evidence="2">Uncharacterized protein</fullName>
    </submittedName>
</protein>
<reference evidence="2 3" key="1">
    <citation type="journal article" date="2014" name="World J. Microbiol. Biotechnol.">
        <title>Biodiversity and physiological characteristics of Antarctic and Arctic lichens-associated bacteria.</title>
        <authorList>
            <person name="Lee Y.M."/>
            <person name="Kim E.H."/>
            <person name="Lee H.K."/>
            <person name="Hong S.G."/>
        </authorList>
    </citation>
    <scope>NUCLEOTIDE SEQUENCE [LARGE SCALE GENOMIC DNA]</scope>
    <source>
        <strain evidence="2 3">PAMC 26569</strain>
        <plasmid evidence="2">unnamed1</plasmid>
    </source>
</reference>
<accession>A0A6M8HY13</accession>
<geneLocation type="plasmid" evidence="2 3">
    <name>unnamed1</name>
</geneLocation>
<evidence type="ECO:0000313" key="3">
    <source>
        <dbReference type="Proteomes" id="UP000500767"/>
    </source>
</evidence>
<dbReference type="AlphaFoldDB" id="A0A6M8HY13"/>
<gene>
    <name evidence="2" type="ORF">HN018_23420</name>
</gene>
<dbReference type="EMBL" id="CP053709">
    <property type="protein sequence ID" value="QKE93136.1"/>
    <property type="molecule type" value="Genomic_DNA"/>
</dbReference>
<name>A0A6M8HY13_9PROT</name>
<keyword evidence="3" id="KW-1185">Reference proteome</keyword>
<dbReference type="Proteomes" id="UP000500767">
    <property type="component" value="Plasmid unnamed1"/>
</dbReference>
<feature type="region of interest" description="Disordered" evidence="1">
    <location>
        <begin position="1"/>
        <end position="30"/>
    </location>
</feature>
<evidence type="ECO:0000256" key="1">
    <source>
        <dbReference type="SAM" id="MobiDB-lite"/>
    </source>
</evidence>
<dbReference type="RefSeq" id="WP_171833888.1">
    <property type="nucleotide sequence ID" value="NZ_CP053709.1"/>
</dbReference>
<organism evidence="2 3">
    <name type="scientific">Lichenicola cladoniae</name>
    <dbReference type="NCBI Taxonomy" id="1484109"/>
    <lineage>
        <taxon>Bacteria</taxon>
        <taxon>Pseudomonadati</taxon>
        <taxon>Pseudomonadota</taxon>
        <taxon>Alphaproteobacteria</taxon>
        <taxon>Acetobacterales</taxon>
        <taxon>Acetobacteraceae</taxon>
        <taxon>Lichenicola</taxon>
    </lineage>
</organism>